<accession>A0AAV1C485</accession>
<proteinExistence type="predicted"/>
<feature type="signal peptide" evidence="2">
    <location>
        <begin position="1"/>
        <end position="30"/>
    </location>
</feature>
<dbReference type="GO" id="GO:0009567">
    <property type="term" value="P:double fertilization forming a zygote and endosperm"/>
    <property type="evidence" value="ECO:0007669"/>
    <property type="project" value="TreeGrafter"/>
</dbReference>
<dbReference type="Proteomes" id="UP001161247">
    <property type="component" value="Chromosome 1"/>
</dbReference>
<dbReference type="AlphaFoldDB" id="A0AAV1C485"/>
<evidence type="ECO:0000313" key="4">
    <source>
        <dbReference type="EMBL" id="CAI9089655.1"/>
    </source>
</evidence>
<keyword evidence="1 2" id="KW-0732">Signal</keyword>
<feature type="domain" description="Prolamin-like" evidence="3">
    <location>
        <begin position="45"/>
        <end position="106"/>
    </location>
</feature>
<organism evidence="4 5">
    <name type="scientific">Oldenlandia corymbosa var. corymbosa</name>
    <dbReference type="NCBI Taxonomy" id="529605"/>
    <lineage>
        <taxon>Eukaryota</taxon>
        <taxon>Viridiplantae</taxon>
        <taxon>Streptophyta</taxon>
        <taxon>Embryophyta</taxon>
        <taxon>Tracheophyta</taxon>
        <taxon>Spermatophyta</taxon>
        <taxon>Magnoliopsida</taxon>
        <taxon>eudicotyledons</taxon>
        <taxon>Gunneridae</taxon>
        <taxon>Pentapetalae</taxon>
        <taxon>asterids</taxon>
        <taxon>lamiids</taxon>
        <taxon>Gentianales</taxon>
        <taxon>Rubiaceae</taxon>
        <taxon>Rubioideae</taxon>
        <taxon>Spermacoceae</taxon>
        <taxon>Hedyotis-Oldenlandia complex</taxon>
        <taxon>Oldenlandia</taxon>
    </lineage>
</organism>
<evidence type="ECO:0000256" key="1">
    <source>
        <dbReference type="ARBA" id="ARBA00022729"/>
    </source>
</evidence>
<dbReference type="Pfam" id="PF05617">
    <property type="entry name" value="Prolamin_like"/>
    <property type="match status" value="1"/>
</dbReference>
<protein>
    <submittedName>
        <fullName evidence="4">OLC1v1024269C1</fullName>
    </submittedName>
</protein>
<dbReference type="PANTHER" id="PTHR31181:SF67">
    <property type="entry name" value="PROLAMIN-LIKE PROTEIN (DUF1278)"/>
    <property type="match status" value="1"/>
</dbReference>
<dbReference type="GO" id="GO:0080155">
    <property type="term" value="P:regulation of double fertilization forming a zygote and endosperm"/>
    <property type="evidence" value="ECO:0007669"/>
    <property type="project" value="TreeGrafter"/>
</dbReference>
<feature type="chain" id="PRO_5043393132" evidence="2">
    <location>
        <begin position="31"/>
        <end position="117"/>
    </location>
</feature>
<dbReference type="GO" id="GO:0005576">
    <property type="term" value="C:extracellular region"/>
    <property type="evidence" value="ECO:0007669"/>
    <property type="project" value="TreeGrafter"/>
</dbReference>
<sequence length="117" mass="12348">MARFSSSAVSFAALAVASLLVIWAPATCSGDDGINFLGLPWGLPCLQAVIGTDGCVQEVVSSFITLQPRILGPQCCRASITVDDGCWPKIFPLNPFFPPLLKSFCVSQLHLPASPSP</sequence>
<dbReference type="GO" id="GO:2000008">
    <property type="term" value="P:regulation of protein localization to cell surface"/>
    <property type="evidence" value="ECO:0007669"/>
    <property type="project" value="TreeGrafter"/>
</dbReference>
<dbReference type="PANTHER" id="PTHR31181">
    <property type="entry name" value="EGG CELL-SECRETED PROTEIN 1.4"/>
    <property type="match status" value="1"/>
</dbReference>
<gene>
    <name evidence="4" type="ORF">OLC1_LOCUS1961</name>
</gene>
<dbReference type="GO" id="GO:0031982">
    <property type="term" value="C:vesicle"/>
    <property type="evidence" value="ECO:0007669"/>
    <property type="project" value="TreeGrafter"/>
</dbReference>
<name>A0AAV1C485_OLDCO</name>
<keyword evidence="5" id="KW-1185">Reference proteome</keyword>
<evidence type="ECO:0000259" key="3">
    <source>
        <dbReference type="Pfam" id="PF05617"/>
    </source>
</evidence>
<reference evidence="4" key="1">
    <citation type="submission" date="2023-03" db="EMBL/GenBank/DDBJ databases">
        <authorList>
            <person name="Julca I."/>
        </authorList>
    </citation>
    <scope>NUCLEOTIDE SEQUENCE</scope>
</reference>
<dbReference type="EMBL" id="OX459118">
    <property type="protein sequence ID" value="CAI9089655.1"/>
    <property type="molecule type" value="Genomic_DNA"/>
</dbReference>
<evidence type="ECO:0000313" key="5">
    <source>
        <dbReference type="Proteomes" id="UP001161247"/>
    </source>
</evidence>
<evidence type="ECO:0000256" key="2">
    <source>
        <dbReference type="SAM" id="SignalP"/>
    </source>
</evidence>
<dbReference type="InterPro" id="IPR008502">
    <property type="entry name" value="Prolamin-like"/>
</dbReference>